<dbReference type="AlphaFoldDB" id="A0A5Q0BQ56"/>
<keyword evidence="2" id="KW-0561">Oxygen transport</keyword>
<dbReference type="RefSeq" id="WP_153250185.1">
    <property type="nucleotide sequence ID" value="NZ_CP044205.1"/>
</dbReference>
<evidence type="ECO:0000256" key="2">
    <source>
        <dbReference type="ARBA" id="ARBA00022621"/>
    </source>
</evidence>
<dbReference type="PROSITE" id="PS00550">
    <property type="entry name" value="HEMERYTHRINS"/>
    <property type="match status" value="1"/>
</dbReference>
<dbReference type="EMBL" id="CP044205">
    <property type="protein sequence ID" value="QFY44217.1"/>
    <property type="molecule type" value="Genomic_DNA"/>
</dbReference>
<keyword evidence="4" id="KW-0408">Iron</keyword>
<dbReference type="InterPro" id="IPR035938">
    <property type="entry name" value="Hemerythrin-like_sf"/>
</dbReference>
<sequence length="138" mass="16243">MALFEWDDNLVVGVLEIDDQHQRLVELINLLHDDIISPDKSGSEKITQEILEELVDYTIAHFSIEQYLMDVHEYPESPAHINEHNKFIDKISQFEKDFKEKHANIQQDTLAFLKDWLYNHIMKVDKEFGKFLNSKGVS</sequence>
<comment type="similarity">
    <text evidence="1">Belongs to the hemerythrin family.</text>
</comment>
<organism evidence="6 7">
    <name type="scientific">Candidatus Methylospira mobilis</name>
    <dbReference type="NCBI Taxonomy" id="1808979"/>
    <lineage>
        <taxon>Bacteria</taxon>
        <taxon>Pseudomonadati</taxon>
        <taxon>Pseudomonadota</taxon>
        <taxon>Gammaproteobacteria</taxon>
        <taxon>Methylococcales</taxon>
        <taxon>Methylococcaceae</taxon>
        <taxon>Candidatus Methylospira</taxon>
    </lineage>
</organism>
<dbReference type="SUPFAM" id="SSF47188">
    <property type="entry name" value="Hemerythrin-like"/>
    <property type="match status" value="1"/>
</dbReference>
<evidence type="ECO:0000259" key="5">
    <source>
        <dbReference type="Pfam" id="PF01814"/>
    </source>
</evidence>
<dbReference type="CDD" id="cd12107">
    <property type="entry name" value="Hemerythrin"/>
    <property type="match status" value="1"/>
</dbReference>
<dbReference type="PANTHER" id="PTHR37164:SF1">
    <property type="entry name" value="BACTERIOHEMERYTHRIN"/>
    <property type="match status" value="1"/>
</dbReference>
<keyword evidence="2" id="KW-0813">Transport</keyword>
<dbReference type="Gene3D" id="1.20.120.50">
    <property type="entry name" value="Hemerythrin-like"/>
    <property type="match status" value="1"/>
</dbReference>
<feature type="domain" description="Hemerythrin-like" evidence="5">
    <location>
        <begin position="16"/>
        <end position="130"/>
    </location>
</feature>
<evidence type="ECO:0000256" key="1">
    <source>
        <dbReference type="ARBA" id="ARBA00010587"/>
    </source>
</evidence>
<dbReference type="Pfam" id="PF01814">
    <property type="entry name" value="Hemerythrin"/>
    <property type="match status" value="1"/>
</dbReference>
<evidence type="ECO:0000256" key="3">
    <source>
        <dbReference type="ARBA" id="ARBA00022723"/>
    </source>
</evidence>
<proteinExistence type="inferred from homology"/>
<dbReference type="NCBIfam" id="NF033749">
    <property type="entry name" value="bact_hemeryth"/>
    <property type="match status" value="1"/>
</dbReference>
<dbReference type="InterPro" id="IPR050669">
    <property type="entry name" value="Hemerythrin"/>
</dbReference>
<evidence type="ECO:0000313" key="7">
    <source>
        <dbReference type="Proteomes" id="UP000325755"/>
    </source>
</evidence>
<dbReference type="NCBIfam" id="TIGR02481">
    <property type="entry name" value="hemeryth_dom"/>
    <property type="match status" value="1"/>
</dbReference>
<dbReference type="KEGG" id="mmob:F6R98_17550"/>
<evidence type="ECO:0000313" key="6">
    <source>
        <dbReference type="EMBL" id="QFY44217.1"/>
    </source>
</evidence>
<reference evidence="6 7" key="1">
    <citation type="submission" date="2019-09" db="EMBL/GenBank/DDBJ databases">
        <title>Ecophysiology of the spiral-shaped methanotroph Methylospira mobilis as revealed by the complete genome sequence.</title>
        <authorList>
            <person name="Oshkin I.Y."/>
            <person name="Dedysh S.N."/>
            <person name="Miroshnikov K."/>
            <person name="Danilova O.V."/>
            <person name="Hakobyan A."/>
            <person name="Liesack W."/>
        </authorList>
    </citation>
    <scope>NUCLEOTIDE SEQUENCE [LARGE SCALE GENOMIC DNA]</scope>
    <source>
        <strain evidence="6 7">Shm1</strain>
    </source>
</reference>
<dbReference type="InParanoid" id="A0A5Q0BQ56"/>
<dbReference type="GO" id="GO:0046872">
    <property type="term" value="F:metal ion binding"/>
    <property type="evidence" value="ECO:0007669"/>
    <property type="project" value="UniProtKB-KW"/>
</dbReference>
<dbReference type="InterPro" id="IPR012827">
    <property type="entry name" value="Hemerythrin_metal-bd"/>
</dbReference>
<keyword evidence="7" id="KW-1185">Reference proteome</keyword>
<gene>
    <name evidence="6" type="ORF">F6R98_17550</name>
</gene>
<dbReference type="OrthoDB" id="1122424at2"/>
<keyword evidence="3" id="KW-0479">Metal-binding</keyword>
<accession>A0A5Q0BQ56</accession>
<dbReference type="GO" id="GO:0005344">
    <property type="term" value="F:oxygen carrier activity"/>
    <property type="evidence" value="ECO:0007669"/>
    <property type="project" value="UniProtKB-KW"/>
</dbReference>
<dbReference type="PANTHER" id="PTHR37164">
    <property type="entry name" value="BACTERIOHEMERYTHRIN"/>
    <property type="match status" value="1"/>
</dbReference>
<name>A0A5Q0BQ56_9GAMM</name>
<protein>
    <submittedName>
        <fullName evidence="6">Bacteriohemerythrin</fullName>
    </submittedName>
</protein>
<evidence type="ECO:0000256" key="4">
    <source>
        <dbReference type="ARBA" id="ARBA00023004"/>
    </source>
</evidence>
<dbReference type="InterPro" id="IPR016131">
    <property type="entry name" value="Haemerythrin_Fe_BS"/>
</dbReference>
<dbReference type="InterPro" id="IPR012312">
    <property type="entry name" value="Hemerythrin-like"/>
</dbReference>
<dbReference type="Proteomes" id="UP000325755">
    <property type="component" value="Chromosome"/>
</dbReference>